<sequence length="143" mass="16188">MNTLKIIKVISTTTTQVVLTNQQLSGIFCLEESNQCSHGRSQPGKHGNHFRDHVRGAQRLYKDYFSEDPIYNNQIFKQRFIMQQPLFPKSVSALENQYPYFKQAKNAAGKGGLTGLQKITTAIQQLSNGVSADQVDEYLQFSE</sequence>
<dbReference type="AlphaFoldDB" id="A0A9Q3BEB6"/>
<dbReference type="OrthoDB" id="2287304at2759"/>
<keyword evidence="2" id="KW-1185">Reference proteome</keyword>
<protein>
    <submittedName>
        <fullName evidence="1">Uncharacterized protein</fullName>
    </submittedName>
</protein>
<organism evidence="1 2">
    <name type="scientific">Austropuccinia psidii MF-1</name>
    <dbReference type="NCBI Taxonomy" id="1389203"/>
    <lineage>
        <taxon>Eukaryota</taxon>
        <taxon>Fungi</taxon>
        <taxon>Dikarya</taxon>
        <taxon>Basidiomycota</taxon>
        <taxon>Pucciniomycotina</taxon>
        <taxon>Pucciniomycetes</taxon>
        <taxon>Pucciniales</taxon>
        <taxon>Sphaerophragmiaceae</taxon>
        <taxon>Austropuccinia</taxon>
    </lineage>
</organism>
<dbReference type="Proteomes" id="UP000765509">
    <property type="component" value="Unassembled WGS sequence"/>
</dbReference>
<accession>A0A9Q3BEB6</accession>
<proteinExistence type="predicted"/>
<reference evidence="1" key="1">
    <citation type="submission" date="2021-03" db="EMBL/GenBank/DDBJ databases">
        <title>Draft genome sequence of rust myrtle Austropuccinia psidii MF-1, a brazilian biotype.</title>
        <authorList>
            <person name="Quecine M.C."/>
            <person name="Pachon D.M.R."/>
            <person name="Bonatelli M.L."/>
            <person name="Correr F.H."/>
            <person name="Franceschini L.M."/>
            <person name="Leite T.F."/>
            <person name="Margarido G.R.A."/>
            <person name="Almeida C.A."/>
            <person name="Ferrarezi J.A."/>
            <person name="Labate C.A."/>
        </authorList>
    </citation>
    <scope>NUCLEOTIDE SEQUENCE</scope>
    <source>
        <strain evidence="1">MF-1</strain>
    </source>
</reference>
<name>A0A9Q3BEB6_9BASI</name>
<dbReference type="PANTHER" id="PTHR47150">
    <property type="entry name" value="OS12G0169200 PROTEIN"/>
    <property type="match status" value="1"/>
</dbReference>
<gene>
    <name evidence="1" type="ORF">O181_003131</name>
</gene>
<dbReference type="PANTHER" id="PTHR47150:SF5">
    <property type="entry name" value="OS07G0546750 PROTEIN"/>
    <property type="match status" value="1"/>
</dbReference>
<dbReference type="EMBL" id="AVOT02000546">
    <property type="protein sequence ID" value="MBW0463416.1"/>
    <property type="molecule type" value="Genomic_DNA"/>
</dbReference>
<evidence type="ECO:0000313" key="2">
    <source>
        <dbReference type="Proteomes" id="UP000765509"/>
    </source>
</evidence>
<comment type="caution">
    <text evidence="1">The sequence shown here is derived from an EMBL/GenBank/DDBJ whole genome shotgun (WGS) entry which is preliminary data.</text>
</comment>
<evidence type="ECO:0000313" key="1">
    <source>
        <dbReference type="EMBL" id="MBW0463416.1"/>
    </source>
</evidence>